<keyword evidence="2" id="KW-0805">Transcription regulation</keyword>
<dbReference type="PRINTS" id="PR00039">
    <property type="entry name" value="HTHLYSR"/>
</dbReference>
<evidence type="ECO:0000313" key="7">
    <source>
        <dbReference type="Proteomes" id="UP001165678"/>
    </source>
</evidence>
<sequence>MGALTADWFFRARLKLRHLYLFVVIGEQGNLHKSAELMGISQPAASRLLAEIETRLGQSLFERHGRGLTPNPFGQLMIRRARAVLDELGDAGEEFNAISAGLLGVVNIGAVMEPAVTLVPQTIEQVHKDRPGLKITVHVADSRALVNGLMDGHFDFIIARIPAGFPGDAFVFEEIGEEDLCFICSDSHPMGERNPPELTDLADYPWTLQPPGTLMRQRIEDLFRHRGVDFPRWVVDTSDLPASLALVDRSEFITVATHKVAALLCDTARFRILNARNKLSVQPYGLVSLRRQRLSPAVASVMEEIRRRM</sequence>
<gene>
    <name evidence="6" type="ORF">OQ287_08385</name>
</gene>
<evidence type="ECO:0000313" key="6">
    <source>
        <dbReference type="EMBL" id="MCX2524256.1"/>
    </source>
</evidence>
<dbReference type="EMBL" id="JAPIVE010000002">
    <property type="protein sequence ID" value="MCX2524256.1"/>
    <property type="molecule type" value="Genomic_DNA"/>
</dbReference>
<dbReference type="Pfam" id="PF03466">
    <property type="entry name" value="LysR_substrate"/>
    <property type="match status" value="1"/>
</dbReference>
<dbReference type="PANTHER" id="PTHR30419:SF8">
    <property type="entry name" value="NITROGEN ASSIMILATION TRANSCRIPTIONAL ACTIVATOR-RELATED"/>
    <property type="match status" value="1"/>
</dbReference>
<comment type="caution">
    <text evidence="6">The sequence shown here is derived from an EMBL/GenBank/DDBJ whole genome shotgun (WGS) entry which is preliminary data.</text>
</comment>
<keyword evidence="3" id="KW-0238">DNA-binding</keyword>
<organism evidence="6 7">
    <name type="scientific">Larsenimonas rhizosphaerae</name>
    <dbReference type="NCBI Taxonomy" id="2944682"/>
    <lineage>
        <taxon>Bacteria</taxon>
        <taxon>Pseudomonadati</taxon>
        <taxon>Pseudomonadota</taxon>
        <taxon>Gammaproteobacteria</taxon>
        <taxon>Oceanospirillales</taxon>
        <taxon>Halomonadaceae</taxon>
        <taxon>Larsenimonas</taxon>
    </lineage>
</organism>
<dbReference type="RefSeq" id="WP_250935206.1">
    <property type="nucleotide sequence ID" value="NZ_JAMLJK010000001.1"/>
</dbReference>
<evidence type="ECO:0000256" key="2">
    <source>
        <dbReference type="ARBA" id="ARBA00023015"/>
    </source>
</evidence>
<keyword evidence="4" id="KW-0804">Transcription</keyword>
<reference evidence="6" key="1">
    <citation type="submission" date="2022-11" db="EMBL/GenBank/DDBJ databases">
        <title>Larsenimonas rhizosphaerae sp. nov., isolated from a tidal mudflat.</title>
        <authorList>
            <person name="Lee S.D."/>
            <person name="Kim I.S."/>
        </authorList>
    </citation>
    <scope>NUCLEOTIDE SEQUENCE</scope>
    <source>
        <strain evidence="6">GH2-1</strain>
    </source>
</reference>
<evidence type="ECO:0000259" key="5">
    <source>
        <dbReference type="PROSITE" id="PS50931"/>
    </source>
</evidence>
<dbReference type="Pfam" id="PF00126">
    <property type="entry name" value="HTH_1"/>
    <property type="match status" value="1"/>
</dbReference>
<proteinExistence type="inferred from homology"/>
<dbReference type="SUPFAM" id="SSF53850">
    <property type="entry name" value="Periplasmic binding protein-like II"/>
    <property type="match status" value="1"/>
</dbReference>
<dbReference type="Gene3D" id="1.10.10.10">
    <property type="entry name" value="Winged helix-like DNA-binding domain superfamily/Winged helix DNA-binding domain"/>
    <property type="match status" value="1"/>
</dbReference>
<dbReference type="InterPro" id="IPR005119">
    <property type="entry name" value="LysR_subst-bd"/>
</dbReference>
<dbReference type="GO" id="GO:0003677">
    <property type="term" value="F:DNA binding"/>
    <property type="evidence" value="ECO:0007669"/>
    <property type="project" value="UniProtKB-KW"/>
</dbReference>
<evidence type="ECO:0000256" key="4">
    <source>
        <dbReference type="ARBA" id="ARBA00023163"/>
    </source>
</evidence>
<dbReference type="InterPro" id="IPR050950">
    <property type="entry name" value="HTH-type_LysR_regulators"/>
</dbReference>
<dbReference type="InterPro" id="IPR036390">
    <property type="entry name" value="WH_DNA-bd_sf"/>
</dbReference>
<protein>
    <submittedName>
        <fullName evidence="6">LysR family transcriptional regulator</fullName>
    </submittedName>
</protein>
<dbReference type="InterPro" id="IPR036388">
    <property type="entry name" value="WH-like_DNA-bd_sf"/>
</dbReference>
<keyword evidence="7" id="KW-1185">Reference proteome</keyword>
<accession>A0AA42CUR5</accession>
<dbReference type="Proteomes" id="UP001165678">
    <property type="component" value="Unassembled WGS sequence"/>
</dbReference>
<evidence type="ECO:0000256" key="1">
    <source>
        <dbReference type="ARBA" id="ARBA00009437"/>
    </source>
</evidence>
<dbReference type="PANTHER" id="PTHR30419">
    <property type="entry name" value="HTH-TYPE TRANSCRIPTIONAL REGULATOR YBHD"/>
    <property type="match status" value="1"/>
</dbReference>
<dbReference type="InterPro" id="IPR000847">
    <property type="entry name" value="LysR_HTH_N"/>
</dbReference>
<evidence type="ECO:0000256" key="3">
    <source>
        <dbReference type="ARBA" id="ARBA00023125"/>
    </source>
</evidence>
<feature type="domain" description="HTH lysR-type" evidence="5">
    <location>
        <begin position="14"/>
        <end position="71"/>
    </location>
</feature>
<dbReference type="Gene3D" id="3.40.190.290">
    <property type="match status" value="1"/>
</dbReference>
<dbReference type="GO" id="GO:0005829">
    <property type="term" value="C:cytosol"/>
    <property type="evidence" value="ECO:0007669"/>
    <property type="project" value="TreeGrafter"/>
</dbReference>
<dbReference type="PROSITE" id="PS50931">
    <property type="entry name" value="HTH_LYSR"/>
    <property type="match status" value="1"/>
</dbReference>
<dbReference type="GO" id="GO:0003700">
    <property type="term" value="F:DNA-binding transcription factor activity"/>
    <property type="evidence" value="ECO:0007669"/>
    <property type="project" value="InterPro"/>
</dbReference>
<dbReference type="SUPFAM" id="SSF46785">
    <property type="entry name" value="Winged helix' DNA-binding domain"/>
    <property type="match status" value="1"/>
</dbReference>
<dbReference type="AlphaFoldDB" id="A0AA42CUR5"/>
<name>A0AA42CUR5_9GAMM</name>
<comment type="similarity">
    <text evidence="1">Belongs to the LysR transcriptional regulatory family.</text>
</comment>